<keyword evidence="3" id="KW-1185">Reference proteome</keyword>
<dbReference type="PANTHER" id="PTHR21310:SF58">
    <property type="entry name" value="AMINOGLYCOSIDE PHOSPHOTRANSFERASE DOMAIN-CONTAINING PROTEIN"/>
    <property type="match status" value="1"/>
</dbReference>
<gene>
    <name evidence="2" type="ORF">LAWI1_G007849</name>
</gene>
<comment type="caution">
    <text evidence="2">The sequence shown here is derived from an EMBL/GenBank/DDBJ whole genome shotgun (WGS) entry which is preliminary data.</text>
</comment>
<feature type="domain" description="Aminoglycoside phosphotransferase" evidence="1">
    <location>
        <begin position="321"/>
        <end position="519"/>
    </location>
</feature>
<reference evidence="2 3" key="1">
    <citation type="submission" date="2018-05" db="EMBL/GenBank/DDBJ databases">
        <title>Genome sequencing and assembly of the regulated plant pathogen Lachnellula willkommii and related sister species for the development of diagnostic species identification markers.</title>
        <authorList>
            <person name="Giroux E."/>
            <person name="Bilodeau G."/>
        </authorList>
    </citation>
    <scope>NUCLEOTIDE SEQUENCE [LARGE SCALE GENOMIC DNA]</scope>
    <source>
        <strain evidence="2 3">CBS 172.35</strain>
    </source>
</reference>
<dbReference type="AlphaFoldDB" id="A0A559M0E9"/>
<dbReference type="InterPro" id="IPR051678">
    <property type="entry name" value="AGP_Transferase"/>
</dbReference>
<accession>A0A559M0E9</accession>
<evidence type="ECO:0000259" key="1">
    <source>
        <dbReference type="Pfam" id="PF01636"/>
    </source>
</evidence>
<dbReference type="SUPFAM" id="SSF56112">
    <property type="entry name" value="Protein kinase-like (PK-like)"/>
    <property type="match status" value="1"/>
</dbReference>
<dbReference type="Proteomes" id="UP000315522">
    <property type="component" value="Unassembled WGS sequence"/>
</dbReference>
<organism evidence="2 3">
    <name type="scientific">Lachnellula willkommii</name>
    <dbReference type="NCBI Taxonomy" id="215461"/>
    <lineage>
        <taxon>Eukaryota</taxon>
        <taxon>Fungi</taxon>
        <taxon>Dikarya</taxon>
        <taxon>Ascomycota</taxon>
        <taxon>Pezizomycotina</taxon>
        <taxon>Leotiomycetes</taxon>
        <taxon>Helotiales</taxon>
        <taxon>Lachnaceae</taxon>
        <taxon>Lachnellula</taxon>
    </lineage>
</organism>
<proteinExistence type="predicted"/>
<dbReference type="InterPro" id="IPR002575">
    <property type="entry name" value="Aminoglycoside_PTrfase"/>
</dbReference>
<dbReference type="Pfam" id="PF01636">
    <property type="entry name" value="APH"/>
    <property type="match status" value="1"/>
</dbReference>
<name>A0A559M0E9_9HELO</name>
<evidence type="ECO:0000313" key="3">
    <source>
        <dbReference type="Proteomes" id="UP000315522"/>
    </source>
</evidence>
<dbReference type="PANTHER" id="PTHR21310">
    <property type="entry name" value="AMINOGLYCOSIDE PHOSPHOTRANSFERASE-RELATED-RELATED"/>
    <property type="match status" value="1"/>
</dbReference>
<evidence type="ECO:0000313" key="2">
    <source>
        <dbReference type="EMBL" id="TVY86428.1"/>
    </source>
</evidence>
<dbReference type="InterPro" id="IPR011009">
    <property type="entry name" value="Kinase-like_dom_sf"/>
</dbReference>
<dbReference type="EMBL" id="QGML01003571">
    <property type="protein sequence ID" value="TVY86428.1"/>
    <property type="molecule type" value="Genomic_DNA"/>
</dbReference>
<sequence>MESDRALALALVHGAKLGHPDLPLVEWFLRDAKDADEAARYLLRTCANDTNGSKFTQFVEDWKTLVTTFFVENPRSEPLDSAILRTIGLRDNHRCRLTVTQGRFWNSSRVFPIIPLSALQLRKGRLYDILGAFITPLQREHLLSTKGATTKNLLSNHWTLSNDTAKDFTRGEIRLECSGAGKYNICWNPIGITNFKKFTPRQLLEWRPDLSDLSNSNIDGPDPALLEIHSRFSKALKWTHVAVIMQRNAHQRHTQKKTGTHFTEAITTGLLAVWLKLPTIIRLQTYKVLKAAGLYLYGCPQAFGGVQRLPFGMYAKYTYPGSTSKRLIGEFAAVKLVRSRTLLPVPRPIDLICTPTEIFMVTSRMPGIKAGLALDYLSDEEIRLMVQDLQKWIAELHTIKPAPDSSFAIANASGGACFDFRIGGQPVGPFHNEKEFSEFLRIGAFPGLVHRDDHKIVFTHADLNMKNILVHNGRISGIVDWETAGWYPEYWEKTKCHYNVRLDQRWLEMVEEVFEHRYGEELEIEKRYFEHAYGF</sequence>
<dbReference type="Gene3D" id="3.90.1200.10">
    <property type="match status" value="1"/>
</dbReference>
<dbReference type="CDD" id="cd05120">
    <property type="entry name" value="APH_ChoK_like"/>
    <property type="match status" value="1"/>
</dbReference>
<protein>
    <recommendedName>
        <fullName evidence="1">Aminoglycoside phosphotransferase domain-containing protein</fullName>
    </recommendedName>
</protein>